<evidence type="ECO:0000313" key="2">
    <source>
        <dbReference type="EMBL" id="WAR30022.1"/>
    </source>
</evidence>
<reference evidence="2" key="1">
    <citation type="submission" date="2022-11" db="EMBL/GenBank/DDBJ databases">
        <title>Centuries of genome instability and evolution in soft-shell clam transmissible cancer (bioRxiv).</title>
        <authorList>
            <person name="Hart S.F.M."/>
            <person name="Yonemitsu M.A."/>
            <person name="Giersch R.M."/>
            <person name="Beal B.F."/>
            <person name="Arriagada G."/>
            <person name="Davis B.W."/>
            <person name="Ostrander E.A."/>
            <person name="Goff S.P."/>
            <person name="Metzger M.J."/>
        </authorList>
    </citation>
    <scope>NUCLEOTIDE SEQUENCE</scope>
    <source>
        <strain evidence="2">MELC-2E11</strain>
        <tissue evidence="2">Siphon/mantle</tissue>
    </source>
</reference>
<protein>
    <submittedName>
        <fullName evidence="2">Uncharacterized protein</fullName>
    </submittedName>
</protein>
<dbReference type="Proteomes" id="UP001164746">
    <property type="component" value="Chromosome 16"/>
</dbReference>
<feature type="region of interest" description="Disordered" evidence="1">
    <location>
        <begin position="1"/>
        <end position="39"/>
    </location>
</feature>
<sequence>MNGRADARRDTSHETAWGTSAMGKMTLDTSDHKTQPVVSSKHKLTRRFFVEKQSTNDIIKYAQQKDLSVQTYVMRSRDRYSKPVILWANPSNNVP</sequence>
<proteinExistence type="predicted"/>
<organism evidence="2 3">
    <name type="scientific">Mya arenaria</name>
    <name type="common">Soft-shell clam</name>
    <dbReference type="NCBI Taxonomy" id="6604"/>
    <lineage>
        <taxon>Eukaryota</taxon>
        <taxon>Metazoa</taxon>
        <taxon>Spiralia</taxon>
        <taxon>Lophotrochozoa</taxon>
        <taxon>Mollusca</taxon>
        <taxon>Bivalvia</taxon>
        <taxon>Autobranchia</taxon>
        <taxon>Heteroconchia</taxon>
        <taxon>Euheterodonta</taxon>
        <taxon>Imparidentia</taxon>
        <taxon>Neoheterodontei</taxon>
        <taxon>Myida</taxon>
        <taxon>Myoidea</taxon>
        <taxon>Myidae</taxon>
        <taxon>Mya</taxon>
    </lineage>
</organism>
<gene>
    <name evidence="2" type="ORF">MAR_003590</name>
</gene>
<evidence type="ECO:0000313" key="3">
    <source>
        <dbReference type="Proteomes" id="UP001164746"/>
    </source>
</evidence>
<evidence type="ECO:0000256" key="1">
    <source>
        <dbReference type="SAM" id="MobiDB-lite"/>
    </source>
</evidence>
<keyword evidence="3" id="KW-1185">Reference proteome</keyword>
<dbReference type="EMBL" id="CP111027">
    <property type="protein sequence ID" value="WAR30022.1"/>
    <property type="molecule type" value="Genomic_DNA"/>
</dbReference>
<accession>A0ABY7G6F2</accession>
<feature type="compositionally biased region" description="Basic and acidic residues" evidence="1">
    <location>
        <begin position="1"/>
        <end position="13"/>
    </location>
</feature>
<name>A0ABY7G6F2_MYAAR</name>